<evidence type="ECO:0000313" key="2">
    <source>
        <dbReference type="Proteomes" id="UP000054477"/>
    </source>
</evidence>
<dbReference type="EMBL" id="KN838935">
    <property type="protein sequence ID" value="KIJ92120.1"/>
    <property type="molecule type" value="Genomic_DNA"/>
</dbReference>
<feature type="non-terminal residue" evidence="1">
    <location>
        <position position="1"/>
    </location>
</feature>
<dbReference type="Proteomes" id="UP000054477">
    <property type="component" value="Unassembled WGS sequence"/>
</dbReference>
<name>A0A0C9WNP3_9AGAR</name>
<evidence type="ECO:0000313" key="1">
    <source>
        <dbReference type="EMBL" id="KIJ92120.1"/>
    </source>
</evidence>
<sequence length="55" mass="6044">PFLQHGSQLAGGKPPGYPGTHLSSEEAYIGICQPYSALLSHQKLKIFVPFYIDKL</sequence>
<dbReference type="AlphaFoldDB" id="A0A0C9WNP3"/>
<organism evidence="1 2">
    <name type="scientific">Laccaria amethystina LaAM-08-1</name>
    <dbReference type="NCBI Taxonomy" id="1095629"/>
    <lineage>
        <taxon>Eukaryota</taxon>
        <taxon>Fungi</taxon>
        <taxon>Dikarya</taxon>
        <taxon>Basidiomycota</taxon>
        <taxon>Agaricomycotina</taxon>
        <taxon>Agaricomycetes</taxon>
        <taxon>Agaricomycetidae</taxon>
        <taxon>Agaricales</taxon>
        <taxon>Agaricineae</taxon>
        <taxon>Hydnangiaceae</taxon>
        <taxon>Laccaria</taxon>
    </lineage>
</organism>
<accession>A0A0C9WNP3</accession>
<keyword evidence="2" id="KW-1185">Reference proteome</keyword>
<dbReference type="HOGENOM" id="CLU_3037950_0_0_1"/>
<reference evidence="2" key="2">
    <citation type="submission" date="2015-01" db="EMBL/GenBank/DDBJ databases">
        <title>Evolutionary Origins and Diversification of the Mycorrhizal Mutualists.</title>
        <authorList>
            <consortium name="DOE Joint Genome Institute"/>
            <consortium name="Mycorrhizal Genomics Consortium"/>
            <person name="Kohler A."/>
            <person name="Kuo A."/>
            <person name="Nagy L.G."/>
            <person name="Floudas D."/>
            <person name="Copeland A."/>
            <person name="Barry K.W."/>
            <person name="Cichocki N."/>
            <person name="Veneault-Fourrey C."/>
            <person name="LaButti K."/>
            <person name="Lindquist E.A."/>
            <person name="Lipzen A."/>
            <person name="Lundell T."/>
            <person name="Morin E."/>
            <person name="Murat C."/>
            <person name="Riley R."/>
            <person name="Ohm R."/>
            <person name="Sun H."/>
            <person name="Tunlid A."/>
            <person name="Henrissat B."/>
            <person name="Grigoriev I.V."/>
            <person name="Hibbett D.S."/>
            <person name="Martin F."/>
        </authorList>
    </citation>
    <scope>NUCLEOTIDE SEQUENCE [LARGE SCALE GENOMIC DNA]</scope>
    <source>
        <strain evidence="2">LaAM-08-1</strain>
    </source>
</reference>
<gene>
    <name evidence="1" type="ORF">K443DRAFT_114060</name>
</gene>
<reference evidence="1 2" key="1">
    <citation type="submission" date="2014-04" db="EMBL/GenBank/DDBJ databases">
        <authorList>
            <consortium name="DOE Joint Genome Institute"/>
            <person name="Kuo A."/>
            <person name="Kohler A."/>
            <person name="Nagy L.G."/>
            <person name="Floudas D."/>
            <person name="Copeland A."/>
            <person name="Barry K.W."/>
            <person name="Cichocki N."/>
            <person name="Veneault-Fourrey C."/>
            <person name="LaButti K."/>
            <person name="Lindquist E.A."/>
            <person name="Lipzen A."/>
            <person name="Lundell T."/>
            <person name="Morin E."/>
            <person name="Murat C."/>
            <person name="Sun H."/>
            <person name="Tunlid A."/>
            <person name="Henrissat B."/>
            <person name="Grigoriev I.V."/>
            <person name="Hibbett D.S."/>
            <person name="Martin F."/>
            <person name="Nordberg H.P."/>
            <person name="Cantor M.N."/>
            <person name="Hua S.X."/>
        </authorList>
    </citation>
    <scope>NUCLEOTIDE SEQUENCE [LARGE SCALE GENOMIC DNA]</scope>
    <source>
        <strain evidence="1 2">LaAM-08-1</strain>
    </source>
</reference>
<protein>
    <submittedName>
        <fullName evidence="1">Uncharacterized protein</fullName>
    </submittedName>
</protein>
<proteinExistence type="predicted"/>